<keyword evidence="2" id="KW-0813">Transport</keyword>
<evidence type="ECO:0000256" key="4">
    <source>
        <dbReference type="ARBA" id="ARBA00022982"/>
    </source>
</evidence>
<sequence length="98" mass="10430">MRQKTEAPTVPSVPGASVVNIDSYKFNPNTLTVKKGATVTWTNNDGATHTVTSNGATGPTSEILASGQTYSYMFDTVGTYAYHCNLHPSMKGTVIVTE</sequence>
<evidence type="ECO:0000313" key="8">
    <source>
        <dbReference type="Proteomes" id="UP000179057"/>
    </source>
</evidence>
<dbReference type="CDD" id="cd13921">
    <property type="entry name" value="Amicyanin"/>
    <property type="match status" value="1"/>
</dbReference>
<dbReference type="SUPFAM" id="SSF49503">
    <property type="entry name" value="Cupredoxins"/>
    <property type="match status" value="1"/>
</dbReference>
<organism evidence="7 8">
    <name type="scientific">Candidatus Wolfebacteria bacterium RIFOXYD1_FULL_48_65</name>
    <dbReference type="NCBI Taxonomy" id="1802561"/>
    <lineage>
        <taxon>Bacteria</taxon>
        <taxon>Candidatus Wolfeibacteriota</taxon>
    </lineage>
</organism>
<dbReference type="Pfam" id="PF13473">
    <property type="entry name" value="Cupredoxin_1"/>
    <property type="match status" value="1"/>
</dbReference>
<dbReference type="Gene3D" id="2.60.40.420">
    <property type="entry name" value="Cupredoxins - blue copper proteins"/>
    <property type="match status" value="1"/>
</dbReference>
<evidence type="ECO:0000256" key="2">
    <source>
        <dbReference type="ARBA" id="ARBA00022448"/>
    </source>
</evidence>
<dbReference type="InterPro" id="IPR028096">
    <property type="entry name" value="EfeO_Cupredoxin"/>
</dbReference>
<feature type="binding site" evidence="5">
    <location>
        <position position="84"/>
    </location>
    <ligand>
        <name>Cu cation</name>
        <dbReference type="ChEBI" id="CHEBI:23378"/>
    </ligand>
</feature>
<keyword evidence="3" id="KW-0574">Periplasm</keyword>
<dbReference type="EMBL" id="MGIV01000018">
    <property type="protein sequence ID" value="OGM94045.1"/>
    <property type="molecule type" value="Genomic_DNA"/>
</dbReference>
<feature type="binding site" evidence="5">
    <location>
        <position position="87"/>
    </location>
    <ligand>
        <name>Cu cation</name>
        <dbReference type="ChEBI" id="CHEBI:23378"/>
    </ligand>
</feature>
<accession>A0A1F8E262</accession>
<evidence type="ECO:0000259" key="6">
    <source>
        <dbReference type="Pfam" id="PF13473"/>
    </source>
</evidence>
<dbReference type="GO" id="GO:0042597">
    <property type="term" value="C:periplasmic space"/>
    <property type="evidence" value="ECO:0007669"/>
    <property type="project" value="UniProtKB-SubCell"/>
</dbReference>
<dbReference type="AlphaFoldDB" id="A0A1F8E262"/>
<dbReference type="GO" id="GO:0005507">
    <property type="term" value="F:copper ion binding"/>
    <property type="evidence" value="ECO:0007669"/>
    <property type="project" value="InterPro"/>
</dbReference>
<dbReference type="PANTHER" id="PTHR36507">
    <property type="entry name" value="BLL1555 PROTEIN"/>
    <property type="match status" value="1"/>
</dbReference>
<evidence type="ECO:0000256" key="5">
    <source>
        <dbReference type="PIRSR" id="PIRSR602386-1"/>
    </source>
</evidence>
<keyword evidence="4" id="KW-0249">Electron transport</keyword>
<protein>
    <recommendedName>
        <fullName evidence="6">EfeO-type cupredoxin-like domain-containing protein</fullName>
    </recommendedName>
</protein>
<keyword evidence="5" id="KW-0186">Copper</keyword>
<dbReference type="GO" id="GO:0009055">
    <property type="term" value="F:electron transfer activity"/>
    <property type="evidence" value="ECO:0007669"/>
    <property type="project" value="InterPro"/>
</dbReference>
<dbReference type="InterPro" id="IPR035668">
    <property type="entry name" value="Amicyanin"/>
</dbReference>
<feature type="domain" description="EfeO-type cupredoxin-like" evidence="6">
    <location>
        <begin position="19"/>
        <end position="96"/>
    </location>
</feature>
<comment type="cofactor">
    <cofactor evidence="5">
        <name>Cu cation</name>
        <dbReference type="ChEBI" id="CHEBI:23378"/>
    </cofactor>
    <text evidence="5">Binds 1 copper ion per subunit.</text>
</comment>
<dbReference type="InterPro" id="IPR008972">
    <property type="entry name" value="Cupredoxin"/>
</dbReference>
<dbReference type="InterPro" id="IPR002386">
    <property type="entry name" value="Amicyanin/Pseudoazurin"/>
</dbReference>
<evidence type="ECO:0000313" key="7">
    <source>
        <dbReference type="EMBL" id="OGM94045.1"/>
    </source>
</evidence>
<feature type="binding site" evidence="5">
    <location>
        <position position="49"/>
    </location>
    <ligand>
        <name>Cu cation</name>
        <dbReference type="ChEBI" id="CHEBI:23378"/>
    </ligand>
</feature>
<dbReference type="PRINTS" id="PR00155">
    <property type="entry name" value="AMICYANIN"/>
</dbReference>
<evidence type="ECO:0000256" key="3">
    <source>
        <dbReference type="ARBA" id="ARBA00022764"/>
    </source>
</evidence>
<gene>
    <name evidence="7" type="ORF">A2610_03585</name>
</gene>
<evidence type="ECO:0000256" key="1">
    <source>
        <dbReference type="ARBA" id="ARBA00004418"/>
    </source>
</evidence>
<dbReference type="Proteomes" id="UP000179057">
    <property type="component" value="Unassembled WGS sequence"/>
</dbReference>
<dbReference type="InterPro" id="IPR052721">
    <property type="entry name" value="ET_Amicyanin"/>
</dbReference>
<keyword evidence="5" id="KW-0479">Metal-binding</keyword>
<proteinExistence type="predicted"/>
<comment type="caution">
    <text evidence="7">The sequence shown here is derived from an EMBL/GenBank/DDBJ whole genome shotgun (WGS) entry which is preliminary data.</text>
</comment>
<name>A0A1F8E262_9BACT</name>
<reference evidence="7 8" key="1">
    <citation type="journal article" date="2016" name="Nat. Commun.">
        <title>Thousands of microbial genomes shed light on interconnected biogeochemical processes in an aquifer system.</title>
        <authorList>
            <person name="Anantharaman K."/>
            <person name="Brown C.T."/>
            <person name="Hug L.A."/>
            <person name="Sharon I."/>
            <person name="Castelle C.J."/>
            <person name="Probst A.J."/>
            <person name="Thomas B.C."/>
            <person name="Singh A."/>
            <person name="Wilkins M.J."/>
            <person name="Karaoz U."/>
            <person name="Brodie E.L."/>
            <person name="Williams K.H."/>
            <person name="Hubbard S.S."/>
            <person name="Banfield J.F."/>
        </authorList>
    </citation>
    <scope>NUCLEOTIDE SEQUENCE [LARGE SCALE GENOMIC DNA]</scope>
</reference>
<comment type="subcellular location">
    <subcellularLocation>
        <location evidence="1">Periplasm</location>
    </subcellularLocation>
</comment>
<dbReference type="PANTHER" id="PTHR36507:SF1">
    <property type="entry name" value="BLL1555 PROTEIN"/>
    <property type="match status" value="1"/>
</dbReference>